<feature type="transmembrane region" description="Helical" evidence="6">
    <location>
        <begin position="12"/>
        <end position="32"/>
    </location>
</feature>
<feature type="transmembrane region" description="Helical" evidence="6">
    <location>
        <begin position="295"/>
        <end position="313"/>
    </location>
</feature>
<dbReference type="PANTHER" id="PTHR30250:SF11">
    <property type="entry name" value="O-ANTIGEN TRANSPORTER-RELATED"/>
    <property type="match status" value="1"/>
</dbReference>
<dbReference type="Proteomes" id="UP000178606">
    <property type="component" value="Unassembled WGS sequence"/>
</dbReference>
<feature type="transmembrane region" description="Helical" evidence="6">
    <location>
        <begin position="186"/>
        <end position="204"/>
    </location>
</feature>
<organism evidence="7 8">
    <name type="scientific">Handelsmanbacteria sp. (strain RIFCSPLOWO2_12_FULL_64_10)</name>
    <dbReference type="NCBI Taxonomy" id="1817868"/>
    <lineage>
        <taxon>Bacteria</taxon>
        <taxon>Candidatus Handelsmaniibacteriota</taxon>
    </lineage>
</organism>
<sequence length="483" mass="52370">MFDHLKRLARHTAVYGVGDLLGRAVSFLLVPLYTRRLTTAENGWIGVAFTFIAFAGILYSLGLNQALLRYFGGGEDEAERRRTFSSALIATGAASVALSVALWAGADRIARLMFEADGFGRFVRMGAVILFLDTLSGVPLNALRALERPGVYAGIKFAQFALTLVLNIVLLVYVGRGMDGVFESNIAASAFALICCLPVTFRYLRPALSGDALKRMLRFGLPYIPTVLAGLVTEVSDRWFILRFAGPEEAGVYTILRKFGMVMALTTSAFRSAWLPFLVNISRREDGRPLCARTMTYFLMMGVALCLAVTLYLDEIVGVLAGPDYMRGRGAVPVILAAYLMYGVYVNLMAGVYVKERTRILPAIVGAGAAVNAALNILLIPSTGMMGAAWATLAAYVVMTGLLYIWERGFYPVAYEWGRLAKVVVAGAAVTALALWSGLGATLWGVTGRVAMLAAYPAILWGLGAYDRAEIDRLRGLLKIREA</sequence>
<dbReference type="EMBL" id="MFKF01000327">
    <property type="protein sequence ID" value="OGG46303.1"/>
    <property type="molecule type" value="Genomic_DNA"/>
</dbReference>
<feature type="transmembrane region" description="Helical" evidence="6">
    <location>
        <begin position="216"/>
        <end position="235"/>
    </location>
</feature>
<feature type="transmembrane region" description="Helical" evidence="6">
    <location>
        <begin position="44"/>
        <end position="63"/>
    </location>
</feature>
<feature type="transmembrane region" description="Helical" evidence="6">
    <location>
        <begin position="155"/>
        <end position="174"/>
    </location>
</feature>
<evidence type="ECO:0000256" key="5">
    <source>
        <dbReference type="ARBA" id="ARBA00023136"/>
    </source>
</evidence>
<feature type="transmembrane region" description="Helical" evidence="6">
    <location>
        <begin position="387"/>
        <end position="405"/>
    </location>
</feature>
<evidence type="ECO:0000313" key="8">
    <source>
        <dbReference type="Proteomes" id="UP000178606"/>
    </source>
</evidence>
<evidence type="ECO:0000313" key="7">
    <source>
        <dbReference type="EMBL" id="OGG46303.1"/>
    </source>
</evidence>
<evidence type="ECO:0000256" key="6">
    <source>
        <dbReference type="SAM" id="Phobius"/>
    </source>
</evidence>
<accession>A0A1F6CAV2</accession>
<comment type="subcellular location">
    <subcellularLocation>
        <location evidence="1">Cell membrane</location>
        <topology evidence="1">Multi-pass membrane protein</topology>
    </subcellularLocation>
</comment>
<feature type="transmembrane region" description="Helical" evidence="6">
    <location>
        <begin position="333"/>
        <end position="353"/>
    </location>
</feature>
<keyword evidence="5 6" id="KW-0472">Membrane</keyword>
<dbReference type="AlphaFoldDB" id="A0A1F6CAV2"/>
<keyword evidence="3 6" id="KW-0812">Transmembrane</keyword>
<feature type="transmembrane region" description="Helical" evidence="6">
    <location>
        <begin position="84"/>
        <end position="105"/>
    </location>
</feature>
<feature type="transmembrane region" description="Helical" evidence="6">
    <location>
        <begin position="125"/>
        <end position="143"/>
    </location>
</feature>
<evidence type="ECO:0000256" key="4">
    <source>
        <dbReference type="ARBA" id="ARBA00022989"/>
    </source>
</evidence>
<protein>
    <submittedName>
        <fullName evidence="7">Uncharacterized protein</fullName>
    </submittedName>
</protein>
<comment type="caution">
    <text evidence="7">The sequence shown here is derived from an EMBL/GenBank/DDBJ whole genome shotgun (WGS) entry which is preliminary data.</text>
</comment>
<name>A0A1F6CAV2_HANXR</name>
<gene>
    <name evidence="7" type="ORF">A3F84_02440</name>
</gene>
<keyword evidence="2" id="KW-1003">Cell membrane</keyword>
<dbReference type="InterPro" id="IPR050833">
    <property type="entry name" value="Poly_Biosynth_Transport"/>
</dbReference>
<evidence type="ECO:0000256" key="3">
    <source>
        <dbReference type="ARBA" id="ARBA00022692"/>
    </source>
</evidence>
<reference evidence="7 8" key="1">
    <citation type="journal article" date="2016" name="Nat. Commun.">
        <title>Thousands of microbial genomes shed light on interconnected biogeochemical processes in an aquifer system.</title>
        <authorList>
            <person name="Anantharaman K."/>
            <person name="Brown C.T."/>
            <person name="Hug L.A."/>
            <person name="Sharon I."/>
            <person name="Castelle C.J."/>
            <person name="Probst A.J."/>
            <person name="Thomas B.C."/>
            <person name="Singh A."/>
            <person name="Wilkins M.J."/>
            <person name="Karaoz U."/>
            <person name="Brodie E.L."/>
            <person name="Williams K.H."/>
            <person name="Hubbard S.S."/>
            <person name="Banfield J.F."/>
        </authorList>
    </citation>
    <scope>NUCLEOTIDE SEQUENCE [LARGE SCALE GENOMIC DNA]</scope>
    <source>
        <strain evidence="8">RIFCSPLOWO2_12_FULL_64_10</strain>
    </source>
</reference>
<evidence type="ECO:0000256" key="2">
    <source>
        <dbReference type="ARBA" id="ARBA00022475"/>
    </source>
</evidence>
<feature type="transmembrane region" description="Helical" evidence="6">
    <location>
        <begin position="417"/>
        <end position="437"/>
    </location>
</feature>
<keyword evidence="4 6" id="KW-1133">Transmembrane helix</keyword>
<dbReference type="GO" id="GO:0005886">
    <property type="term" value="C:plasma membrane"/>
    <property type="evidence" value="ECO:0007669"/>
    <property type="project" value="UniProtKB-SubCell"/>
</dbReference>
<dbReference type="Pfam" id="PF13440">
    <property type="entry name" value="Polysacc_synt_3"/>
    <property type="match status" value="1"/>
</dbReference>
<dbReference type="PANTHER" id="PTHR30250">
    <property type="entry name" value="PST FAMILY PREDICTED COLANIC ACID TRANSPORTER"/>
    <property type="match status" value="1"/>
</dbReference>
<feature type="transmembrane region" description="Helical" evidence="6">
    <location>
        <begin position="255"/>
        <end position="274"/>
    </location>
</feature>
<feature type="transmembrane region" description="Helical" evidence="6">
    <location>
        <begin position="360"/>
        <end position="381"/>
    </location>
</feature>
<evidence type="ECO:0000256" key="1">
    <source>
        <dbReference type="ARBA" id="ARBA00004651"/>
    </source>
</evidence>
<proteinExistence type="predicted"/>
<feature type="transmembrane region" description="Helical" evidence="6">
    <location>
        <begin position="443"/>
        <end position="466"/>
    </location>
</feature>